<dbReference type="GO" id="GO:0016323">
    <property type="term" value="C:basolateral plasma membrane"/>
    <property type="evidence" value="ECO:0007669"/>
    <property type="project" value="TreeGrafter"/>
</dbReference>
<comment type="caution">
    <text evidence="3">The sequence shown here is derived from an EMBL/GenBank/DDBJ whole genome shotgun (WGS) entry which is preliminary data.</text>
</comment>
<dbReference type="InterPro" id="IPR004156">
    <property type="entry name" value="OATP"/>
</dbReference>
<evidence type="ECO:0000313" key="3">
    <source>
        <dbReference type="EMBL" id="KAK8759436.1"/>
    </source>
</evidence>
<dbReference type="GO" id="GO:0015347">
    <property type="term" value="F:sodium-independent organic anion transmembrane transporter activity"/>
    <property type="evidence" value="ECO:0007669"/>
    <property type="project" value="TreeGrafter"/>
</dbReference>
<dbReference type="GO" id="GO:0043252">
    <property type="term" value="P:sodium-independent organic anion transport"/>
    <property type="evidence" value="ECO:0007669"/>
    <property type="project" value="TreeGrafter"/>
</dbReference>
<dbReference type="PANTHER" id="PTHR11388">
    <property type="entry name" value="ORGANIC ANION TRANSPORTER"/>
    <property type="match status" value="1"/>
</dbReference>
<evidence type="ECO:0000313" key="4">
    <source>
        <dbReference type="Proteomes" id="UP001321473"/>
    </source>
</evidence>
<keyword evidence="2" id="KW-0472">Membrane</keyword>
<keyword evidence="4" id="KW-1185">Reference proteome</keyword>
<dbReference type="AlphaFoldDB" id="A0AAQ4DAE6"/>
<dbReference type="EMBL" id="JARKHS020033047">
    <property type="protein sequence ID" value="KAK8759436.1"/>
    <property type="molecule type" value="Genomic_DNA"/>
</dbReference>
<feature type="compositionally biased region" description="Polar residues" evidence="1">
    <location>
        <begin position="545"/>
        <end position="555"/>
    </location>
</feature>
<reference evidence="3 4" key="1">
    <citation type="journal article" date="2023" name="Arcadia Sci">
        <title>De novo assembly of a long-read Amblyomma americanum tick genome.</title>
        <authorList>
            <person name="Chou S."/>
            <person name="Poskanzer K.E."/>
            <person name="Rollins M."/>
            <person name="Thuy-Boun P.S."/>
        </authorList>
    </citation>
    <scope>NUCLEOTIDE SEQUENCE [LARGE SCALE GENOMIC DNA]</scope>
    <source>
        <strain evidence="3">F_SG_1</strain>
        <tissue evidence="3">Salivary glands</tissue>
    </source>
</reference>
<evidence type="ECO:0000256" key="2">
    <source>
        <dbReference type="SAM" id="Phobius"/>
    </source>
</evidence>
<organism evidence="3 4">
    <name type="scientific">Amblyomma americanum</name>
    <name type="common">Lone star tick</name>
    <dbReference type="NCBI Taxonomy" id="6943"/>
    <lineage>
        <taxon>Eukaryota</taxon>
        <taxon>Metazoa</taxon>
        <taxon>Ecdysozoa</taxon>
        <taxon>Arthropoda</taxon>
        <taxon>Chelicerata</taxon>
        <taxon>Arachnida</taxon>
        <taxon>Acari</taxon>
        <taxon>Parasitiformes</taxon>
        <taxon>Ixodida</taxon>
        <taxon>Ixodoidea</taxon>
        <taxon>Ixodidae</taxon>
        <taxon>Amblyomminae</taxon>
        <taxon>Amblyomma</taxon>
    </lineage>
</organism>
<dbReference type="Pfam" id="PF03137">
    <property type="entry name" value="OATP"/>
    <property type="match status" value="1"/>
</dbReference>
<dbReference type="PANTHER" id="PTHR11388:SF100">
    <property type="entry name" value="SOLUTE CARRIER ORGANIC ANION TRANSPORTER FAMILY MEMBER 4A1"/>
    <property type="match status" value="1"/>
</dbReference>
<name>A0AAQ4DAE6_AMBAM</name>
<feature type="transmembrane region" description="Helical" evidence="2">
    <location>
        <begin position="361"/>
        <end position="382"/>
    </location>
</feature>
<protein>
    <submittedName>
        <fullName evidence="3">Uncharacterized protein</fullName>
    </submittedName>
</protein>
<dbReference type="Proteomes" id="UP001321473">
    <property type="component" value="Unassembled WGS sequence"/>
</dbReference>
<keyword evidence="2" id="KW-0812">Transmembrane</keyword>
<feature type="transmembrane region" description="Helical" evidence="2">
    <location>
        <begin position="328"/>
        <end position="349"/>
    </location>
</feature>
<accession>A0AAQ4DAE6</accession>
<keyword evidence="2" id="KW-1133">Transmembrane helix</keyword>
<gene>
    <name evidence="3" type="ORF">V5799_002936</name>
</gene>
<feature type="region of interest" description="Disordered" evidence="1">
    <location>
        <begin position="496"/>
        <end position="558"/>
    </location>
</feature>
<sequence>MADDGAGDFVRDVFHALAVNTAITEIVIHLDKIDRLDTATAFSYMLSRNTTATNISLWFSTTFPRQFIREISRGMTLNKLVVDLKFVTEKLCCDPSSLVVFEALRRNRAALNRAVDFVLRRPADRRCAESFELFAGRSCLLARLVEVTGKTEPEVSLDLTAAEHFLQDHYLILTGIIQRTLVCRPAQATQLDELNTDCWRAVVRHLKIGDVRLGRRKERTKEEEFRKARAARVSSSDRFSRHRRPWPFLLAFSPTFTAKVHHPAMRSGDKQGSAEFSVSSIGMSVPQLVQGSDLKRAEGASGFNHDVNCGLLGVYPSFLQSYRTPRCYLFFLCILGMTQGFVVNGLVSVVTPTIEKRFQLLGIEVGVIQGMFNVASCIMVTSGSYHGGVGHRPVIPGIGTLVTPVGAMIFASPHFIAPQYRVLENGTANIGPERGPGKCSLSGRATNANTFKYFFMSRSGELPLVEIRCRLKAHAMSVCVSLAAAKLKAIEVAQKQKQQSKQSRGTPDAQELKAAEAPEAGDDAKEHKGAPSPQQEAPEPKDVHSPQTNAGSGQTPEVAERSFVNHVRRLVCNPTFVCLTLAAAAESLTWIALFGALSASSPKLIIVNILDPCTKVNHGTTAGYTYK</sequence>
<evidence type="ECO:0000256" key="1">
    <source>
        <dbReference type="SAM" id="MobiDB-lite"/>
    </source>
</evidence>
<feature type="compositionally biased region" description="Basic and acidic residues" evidence="1">
    <location>
        <begin position="510"/>
        <end position="529"/>
    </location>
</feature>
<feature type="transmembrane region" description="Helical" evidence="2">
    <location>
        <begin position="394"/>
        <end position="411"/>
    </location>
</feature>
<proteinExistence type="predicted"/>